<dbReference type="AlphaFoldDB" id="A0A0P9H0X2"/>
<evidence type="ECO:0000259" key="7">
    <source>
        <dbReference type="PROSITE" id="PS51186"/>
    </source>
</evidence>
<dbReference type="EMBL" id="LJPM01000392">
    <property type="protein sequence ID" value="KPW16537.1"/>
    <property type="molecule type" value="Genomic_DNA"/>
</dbReference>
<protein>
    <recommendedName>
        <fullName evidence="5">L-methionine sulfoximine/L-methionine sulfone acetyltransferase</fullName>
    </recommendedName>
    <alternativeName>
        <fullName evidence="6">Methionine derivative detoxifier A</fullName>
    </alternativeName>
</protein>
<dbReference type="PROSITE" id="PS51186">
    <property type="entry name" value="GNAT"/>
    <property type="match status" value="1"/>
</dbReference>
<reference evidence="8 9" key="1">
    <citation type="submission" date="2015-09" db="EMBL/GenBank/DDBJ databases">
        <title>Genome announcement of multiple Pseudomonas syringae strains.</title>
        <authorList>
            <person name="Thakur S."/>
            <person name="Wang P.W."/>
            <person name="Gong Y."/>
            <person name="Weir B.S."/>
            <person name="Guttman D.S."/>
        </authorList>
    </citation>
    <scope>NUCLEOTIDE SEQUENCE [LARGE SCALE GENOMIC DNA]</scope>
    <source>
        <strain evidence="8 9">ICMP2802</strain>
    </source>
</reference>
<sequence>MIMQDVIRDALPDDLPGILDIYNDAVLNTTAIWNEQPVDLANRQAWYAARQSQGYPILVAVDNAGEVLGYSSFGDWRPFEGFRHTVEHSVYVRADQRGKGLGPRLMDALIERAPDCDKHMMVAAIESGNAASIALHDRLGFKITGQMPQVGTKFGRWLDLTFMQLDLSPGAPAPASQAPKPLSPKPL</sequence>
<keyword evidence="2" id="KW-0012">Acyltransferase</keyword>
<dbReference type="Pfam" id="PF00583">
    <property type="entry name" value="Acetyltransf_1"/>
    <property type="match status" value="1"/>
</dbReference>
<evidence type="ECO:0000256" key="5">
    <source>
        <dbReference type="ARBA" id="ARBA00072269"/>
    </source>
</evidence>
<dbReference type="Gene3D" id="3.40.630.30">
    <property type="match status" value="1"/>
</dbReference>
<comment type="catalytic activity">
    <reaction evidence="3">
        <text>L-methionine sulfoximine + acetyl-CoA = N-acetyl-L-methionine sulfoximine + CoA + H(+)</text>
        <dbReference type="Rhea" id="RHEA:47660"/>
        <dbReference type="ChEBI" id="CHEBI:15378"/>
        <dbReference type="ChEBI" id="CHEBI:57287"/>
        <dbReference type="ChEBI" id="CHEBI:57288"/>
        <dbReference type="ChEBI" id="CHEBI:87826"/>
        <dbReference type="ChEBI" id="CHEBI:87827"/>
    </reaction>
</comment>
<dbReference type="SUPFAM" id="SSF55729">
    <property type="entry name" value="Acyl-CoA N-acyltransferases (Nat)"/>
    <property type="match status" value="1"/>
</dbReference>
<dbReference type="GO" id="GO:0016747">
    <property type="term" value="F:acyltransferase activity, transferring groups other than amino-acyl groups"/>
    <property type="evidence" value="ECO:0007669"/>
    <property type="project" value="InterPro"/>
</dbReference>
<dbReference type="FunFam" id="3.40.630.30:FF:000026">
    <property type="entry name" value="Phosphinothricin acetyltransferase"/>
    <property type="match status" value="1"/>
</dbReference>
<dbReference type="InterPro" id="IPR000182">
    <property type="entry name" value="GNAT_dom"/>
</dbReference>
<feature type="domain" description="N-acetyltransferase" evidence="7">
    <location>
        <begin position="5"/>
        <end position="168"/>
    </location>
</feature>
<dbReference type="PANTHER" id="PTHR43072">
    <property type="entry name" value="N-ACETYLTRANSFERASE"/>
    <property type="match status" value="1"/>
</dbReference>
<organism evidence="8 9">
    <name type="scientific">Pseudomonas syringae pv. aceris</name>
    <dbReference type="NCBI Taxonomy" id="199198"/>
    <lineage>
        <taxon>Bacteria</taxon>
        <taxon>Pseudomonadati</taxon>
        <taxon>Pseudomonadota</taxon>
        <taxon>Gammaproteobacteria</taxon>
        <taxon>Pseudomonadales</taxon>
        <taxon>Pseudomonadaceae</taxon>
        <taxon>Pseudomonas</taxon>
        <taxon>Pseudomonas syringae</taxon>
    </lineage>
</organism>
<keyword evidence="1 8" id="KW-0808">Transferase</keyword>
<gene>
    <name evidence="8" type="ORF">ALO91_01019</name>
</gene>
<comment type="catalytic activity">
    <reaction evidence="4">
        <text>L-methionine sulfone + acetyl-CoA = N-acetyl-L-methionine sulfone + CoA + H(+)</text>
        <dbReference type="Rhea" id="RHEA:47656"/>
        <dbReference type="ChEBI" id="CHEBI:15378"/>
        <dbReference type="ChEBI" id="CHEBI:57287"/>
        <dbReference type="ChEBI" id="CHEBI:57288"/>
        <dbReference type="ChEBI" id="CHEBI:87824"/>
        <dbReference type="ChEBI" id="CHEBI:87825"/>
    </reaction>
</comment>
<evidence type="ECO:0000256" key="2">
    <source>
        <dbReference type="ARBA" id="ARBA00023315"/>
    </source>
</evidence>
<accession>A0A0P9H0X2</accession>
<evidence type="ECO:0000256" key="6">
    <source>
        <dbReference type="ARBA" id="ARBA00078632"/>
    </source>
</evidence>
<dbReference type="Proteomes" id="UP000050297">
    <property type="component" value="Unassembled WGS sequence"/>
</dbReference>
<name>A0A0P9H0X2_PSESX</name>
<evidence type="ECO:0000256" key="1">
    <source>
        <dbReference type="ARBA" id="ARBA00022679"/>
    </source>
</evidence>
<dbReference type="PANTHER" id="PTHR43072:SF23">
    <property type="entry name" value="UPF0039 PROTEIN C11D3.02C"/>
    <property type="match status" value="1"/>
</dbReference>
<evidence type="ECO:0000256" key="4">
    <source>
        <dbReference type="ARBA" id="ARBA00051334"/>
    </source>
</evidence>
<dbReference type="CDD" id="cd04301">
    <property type="entry name" value="NAT_SF"/>
    <property type="match status" value="1"/>
</dbReference>
<dbReference type="InterPro" id="IPR016181">
    <property type="entry name" value="Acyl_CoA_acyltransferase"/>
</dbReference>
<evidence type="ECO:0000313" key="9">
    <source>
        <dbReference type="Proteomes" id="UP000050297"/>
    </source>
</evidence>
<comment type="caution">
    <text evidence="8">The sequence shown here is derived from an EMBL/GenBank/DDBJ whole genome shotgun (WGS) entry which is preliminary data.</text>
</comment>
<evidence type="ECO:0000313" key="8">
    <source>
        <dbReference type="EMBL" id="KPW16537.1"/>
    </source>
</evidence>
<proteinExistence type="predicted"/>
<evidence type="ECO:0000256" key="3">
    <source>
        <dbReference type="ARBA" id="ARBA00050603"/>
    </source>
</evidence>
<dbReference type="PATRIC" id="fig|199198.5.peg.1476"/>